<keyword evidence="6 7" id="KW-0472">Membrane</keyword>
<gene>
    <name evidence="9" type="primary">gsiD_2</name>
    <name evidence="9" type="ORF">I601_1181</name>
</gene>
<evidence type="ECO:0000256" key="2">
    <source>
        <dbReference type="ARBA" id="ARBA00022448"/>
    </source>
</evidence>
<feature type="transmembrane region" description="Helical" evidence="7">
    <location>
        <begin position="144"/>
        <end position="169"/>
    </location>
</feature>
<evidence type="ECO:0000256" key="1">
    <source>
        <dbReference type="ARBA" id="ARBA00004651"/>
    </source>
</evidence>
<dbReference type="SUPFAM" id="SSF161098">
    <property type="entry name" value="MetI-like"/>
    <property type="match status" value="1"/>
</dbReference>
<proteinExistence type="inferred from homology"/>
<reference evidence="9 10" key="1">
    <citation type="submission" date="2016-03" db="EMBL/GenBank/DDBJ databases">
        <title>Complete genome sequence of a soil Actinobacterium, Nocardioides dokdonensis FR1436.</title>
        <authorList>
            <person name="Kwon S.-K."/>
            <person name="Kim K."/>
            <person name="Kim J.F."/>
        </authorList>
    </citation>
    <scope>NUCLEOTIDE SEQUENCE [LARGE SCALE GENOMIC DNA]</scope>
    <source>
        <strain evidence="9 10">FR1436</strain>
    </source>
</reference>
<keyword evidence="3" id="KW-1003">Cell membrane</keyword>
<dbReference type="CDD" id="cd06261">
    <property type="entry name" value="TM_PBP2"/>
    <property type="match status" value="1"/>
</dbReference>
<feature type="transmembrane region" description="Helical" evidence="7">
    <location>
        <begin position="32"/>
        <end position="54"/>
    </location>
</feature>
<feature type="transmembrane region" description="Helical" evidence="7">
    <location>
        <begin position="97"/>
        <end position="124"/>
    </location>
</feature>
<dbReference type="PANTHER" id="PTHR43386">
    <property type="entry name" value="OLIGOPEPTIDE TRANSPORT SYSTEM PERMEASE PROTEIN APPC"/>
    <property type="match status" value="1"/>
</dbReference>
<evidence type="ECO:0000256" key="7">
    <source>
        <dbReference type="RuleBase" id="RU363032"/>
    </source>
</evidence>
<dbReference type="OrthoDB" id="8906042at2"/>
<sequence>MSKSPSGPGTTAERGVLPRPRWRSLRRAGGSWTTRIALLVLALSLVAAAVPGLLTSFDPERAVPVDRMLGFGEGGHLLGTDAIGRDIYSRLVHGARLAWVVGLAVALGSLLCGIVLGAAAGYFGGVLDGVVSRFIDGVLAFPPILLGLVLAAILGPGTWTAVFALVVVYTPLTARVMRAAVLTEKSAPYVLASRGLGHRGVRTLAVEIFPNTMGPMIVVGTLIASRAIIIEASLSFLGVGTQQPRPSWGLMAAEAQQQVLIAPVQLVLPVTVLAVLVLALNFVGDAMAERFDPQSRTTRASSR</sequence>
<dbReference type="PANTHER" id="PTHR43386:SF6">
    <property type="entry name" value="ABC TRANSPORTER PERMEASE PROTEIN"/>
    <property type="match status" value="1"/>
</dbReference>
<comment type="similarity">
    <text evidence="7">Belongs to the binding-protein-dependent transport system permease family.</text>
</comment>
<feature type="domain" description="ABC transmembrane type-1" evidence="8">
    <location>
        <begin position="99"/>
        <end position="279"/>
    </location>
</feature>
<feature type="transmembrane region" description="Helical" evidence="7">
    <location>
        <begin position="259"/>
        <end position="283"/>
    </location>
</feature>
<keyword evidence="4 7" id="KW-0812">Transmembrane</keyword>
<name>A0A1A9GJ24_9ACTN</name>
<keyword evidence="5 7" id="KW-1133">Transmembrane helix</keyword>
<dbReference type="Gene3D" id="1.10.3720.10">
    <property type="entry name" value="MetI-like"/>
    <property type="match status" value="1"/>
</dbReference>
<protein>
    <submittedName>
        <fullName evidence="9">Glutathione transport system permease protein GsiD</fullName>
    </submittedName>
</protein>
<comment type="subcellular location">
    <subcellularLocation>
        <location evidence="1 7">Cell membrane</location>
        <topology evidence="1 7">Multi-pass membrane protein</topology>
    </subcellularLocation>
</comment>
<dbReference type="EMBL" id="CP015079">
    <property type="protein sequence ID" value="ANH37623.1"/>
    <property type="molecule type" value="Genomic_DNA"/>
</dbReference>
<evidence type="ECO:0000259" key="8">
    <source>
        <dbReference type="PROSITE" id="PS50928"/>
    </source>
</evidence>
<dbReference type="InterPro" id="IPR035906">
    <property type="entry name" value="MetI-like_sf"/>
</dbReference>
<evidence type="ECO:0000256" key="5">
    <source>
        <dbReference type="ARBA" id="ARBA00022989"/>
    </source>
</evidence>
<keyword evidence="2 7" id="KW-0813">Transport</keyword>
<dbReference type="Proteomes" id="UP000077868">
    <property type="component" value="Chromosome"/>
</dbReference>
<evidence type="ECO:0000256" key="3">
    <source>
        <dbReference type="ARBA" id="ARBA00022475"/>
    </source>
</evidence>
<keyword evidence="10" id="KW-1185">Reference proteome</keyword>
<dbReference type="Pfam" id="PF00528">
    <property type="entry name" value="BPD_transp_1"/>
    <property type="match status" value="1"/>
</dbReference>
<dbReference type="PROSITE" id="PS50928">
    <property type="entry name" value="ABC_TM1"/>
    <property type="match status" value="1"/>
</dbReference>
<evidence type="ECO:0000256" key="6">
    <source>
        <dbReference type="ARBA" id="ARBA00023136"/>
    </source>
</evidence>
<dbReference type="GO" id="GO:0005886">
    <property type="term" value="C:plasma membrane"/>
    <property type="evidence" value="ECO:0007669"/>
    <property type="project" value="UniProtKB-SubCell"/>
</dbReference>
<evidence type="ECO:0000256" key="4">
    <source>
        <dbReference type="ARBA" id="ARBA00022692"/>
    </source>
</evidence>
<dbReference type="RefSeq" id="WP_084527208.1">
    <property type="nucleotide sequence ID" value="NZ_CP015079.1"/>
</dbReference>
<dbReference type="AlphaFoldDB" id="A0A1A9GJ24"/>
<organism evidence="9 10">
    <name type="scientific">Nocardioides dokdonensis FR1436</name>
    <dbReference type="NCBI Taxonomy" id="1300347"/>
    <lineage>
        <taxon>Bacteria</taxon>
        <taxon>Bacillati</taxon>
        <taxon>Actinomycetota</taxon>
        <taxon>Actinomycetes</taxon>
        <taxon>Propionibacteriales</taxon>
        <taxon>Nocardioidaceae</taxon>
        <taxon>Nocardioides</taxon>
    </lineage>
</organism>
<dbReference type="STRING" id="1300347.I601_1181"/>
<feature type="transmembrane region" description="Helical" evidence="7">
    <location>
        <begin position="217"/>
        <end position="239"/>
    </location>
</feature>
<evidence type="ECO:0000313" key="9">
    <source>
        <dbReference type="EMBL" id="ANH37623.1"/>
    </source>
</evidence>
<dbReference type="InterPro" id="IPR000515">
    <property type="entry name" value="MetI-like"/>
</dbReference>
<evidence type="ECO:0000313" key="10">
    <source>
        <dbReference type="Proteomes" id="UP000077868"/>
    </source>
</evidence>
<dbReference type="PATRIC" id="fig|1300347.3.peg.1182"/>
<dbReference type="InterPro" id="IPR050366">
    <property type="entry name" value="BP-dependent_transpt_permease"/>
</dbReference>
<dbReference type="GO" id="GO:0055085">
    <property type="term" value="P:transmembrane transport"/>
    <property type="evidence" value="ECO:0007669"/>
    <property type="project" value="InterPro"/>
</dbReference>
<accession>A0A1A9GJ24</accession>
<dbReference type="KEGG" id="ndk:I601_1181"/>